<keyword evidence="3" id="KW-0547">Nucleotide-binding</keyword>
<keyword evidence="6" id="KW-0234">DNA repair</keyword>
<evidence type="ECO:0000313" key="12">
    <source>
        <dbReference type="Proteomes" id="UP001497392"/>
    </source>
</evidence>
<proteinExistence type="inferred from homology"/>
<dbReference type="PANTHER" id="PTHR11059">
    <property type="entry name" value="DNA REPAIR PROTEIN RECN"/>
    <property type="match status" value="1"/>
</dbReference>
<feature type="domain" description="AAA+ ATPase" evidence="10">
    <location>
        <begin position="73"/>
        <end position="637"/>
    </location>
</feature>
<accession>A0ABP1FHE1</accession>
<keyword evidence="5" id="KW-0067">ATP-binding</keyword>
<feature type="compositionally biased region" description="Polar residues" evidence="9">
    <location>
        <begin position="18"/>
        <end position="27"/>
    </location>
</feature>
<dbReference type="InterPro" id="IPR027417">
    <property type="entry name" value="P-loop_NTPase"/>
</dbReference>
<keyword evidence="8" id="KW-0175">Coiled coil</keyword>
<sequence>MLVESSPAGLDEGRTSAPHGQSESANGSRAAGEGAGAIRFPPPRAEHDVKQPYIKRLRIRDYALIAEEEVELAPGLNVVTGESGAGKSVLVTCLGQLLGAPAVENCIRPPASSAVIEGTVHLPANAVEACRKALVSMGSPAKVLPAASDGAMEVLLRREIVYANGAGGSVRSKCSINGYSTSLRVFRELGALLVDVNGQHAAQTLRNPDTQLALLDRLAGTDAAVSQYSAKLEQLRVAHAQLAAIDALGDFQQRARLQALVDQVRQAEVAAGEESELRQRLRQMEARQASVQRCGVVAATQASLQEGLRAVQTQLNAILAEEQAQTDALAEEIAEEDPVLDNSGAELMEAALEELGLARDHLTALEEKVEAYAQHFRFLQLEHDEVSQRLKQLERLLKQHSCLTSEQLLEKTAKAESSLDQWFQMEGKRGDVQATVRQLKAELAHEAVQLSQRRRAAAGSLRAAVESCLADLSMAGSRFDVRIGWEEHAKGLLVSEELASKVHEAGSQAYRVKKTGLDSVEFLLAAGPAEALRPLGAVASGGETARVMMALKAAPASVLANSAHSSAGDFGGSGPPVMILDELDSGVGARLGTPIALLLSQMASAKHAGLTSQIICISHLPQVAASADHHIVVKKALDGEGRALTRIRILLQEQERLAEVAAMMGVGQQDALQVLQASGAQPRAGYVGGM</sequence>
<dbReference type="SUPFAM" id="SSF52540">
    <property type="entry name" value="P-loop containing nucleoside triphosphate hydrolases"/>
    <property type="match status" value="2"/>
</dbReference>
<evidence type="ECO:0000259" key="10">
    <source>
        <dbReference type="SMART" id="SM00382"/>
    </source>
</evidence>
<evidence type="ECO:0000256" key="4">
    <source>
        <dbReference type="ARBA" id="ARBA00022763"/>
    </source>
</evidence>
<gene>
    <name evidence="11" type="primary">g1171</name>
    <name evidence="11" type="ORF">VP750_LOCUS1014</name>
</gene>
<evidence type="ECO:0000256" key="6">
    <source>
        <dbReference type="ARBA" id="ARBA00023204"/>
    </source>
</evidence>
<evidence type="ECO:0000313" key="11">
    <source>
        <dbReference type="EMBL" id="CAL5219355.1"/>
    </source>
</evidence>
<dbReference type="Proteomes" id="UP001497392">
    <property type="component" value="Unassembled WGS sequence"/>
</dbReference>
<comment type="similarity">
    <text evidence="1">Belongs to the RecN family.</text>
</comment>
<feature type="coiled-coil region" evidence="8">
    <location>
        <begin position="348"/>
        <end position="403"/>
    </location>
</feature>
<comment type="caution">
    <text evidence="11">The sequence shown here is derived from an EMBL/GenBank/DDBJ whole genome shotgun (WGS) entry which is preliminary data.</text>
</comment>
<dbReference type="InterPro" id="IPR004604">
    <property type="entry name" value="DNA_recomb/repair_RecN"/>
</dbReference>
<keyword evidence="4" id="KW-0227">DNA damage</keyword>
<evidence type="ECO:0000256" key="8">
    <source>
        <dbReference type="SAM" id="Coils"/>
    </source>
</evidence>
<evidence type="ECO:0000256" key="9">
    <source>
        <dbReference type="SAM" id="MobiDB-lite"/>
    </source>
</evidence>
<feature type="region of interest" description="Disordered" evidence="9">
    <location>
        <begin position="1"/>
        <end position="45"/>
    </location>
</feature>
<evidence type="ECO:0000256" key="7">
    <source>
        <dbReference type="ARBA" id="ARBA00033408"/>
    </source>
</evidence>
<reference evidence="11 12" key="1">
    <citation type="submission" date="2024-06" db="EMBL/GenBank/DDBJ databases">
        <authorList>
            <person name="Kraege A."/>
            <person name="Thomma B."/>
        </authorList>
    </citation>
    <scope>NUCLEOTIDE SEQUENCE [LARGE SCALE GENOMIC DNA]</scope>
</reference>
<protein>
    <recommendedName>
        <fullName evidence="2">DNA repair protein RecN</fullName>
    </recommendedName>
    <alternativeName>
        <fullName evidence="7">Recombination protein N</fullName>
    </alternativeName>
</protein>
<evidence type="ECO:0000256" key="3">
    <source>
        <dbReference type="ARBA" id="ARBA00022741"/>
    </source>
</evidence>
<evidence type="ECO:0000256" key="5">
    <source>
        <dbReference type="ARBA" id="ARBA00022840"/>
    </source>
</evidence>
<dbReference type="InterPro" id="IPR003593">
    <property type="entry name" value="AAA+_ATPase"/>
</dbReference>
<dbReference type="Gene3D" id="3.40.50.300">
    <property type="entry name" value="P-loop containing nucleotide triphosphate hydrolases"/>
    <property type="match status" value="2"/>
</dbReference>
<dbReference type="SMART" id="SM00382">
    <property type="entry name" value="AAA"/>
    <property type="match status" value="1"/>
</dbReference>
<evidence type="ECO:0000256" key="2">
    <source>
        <dbReference type="ARBA" id="ARBA00021315"/>
    </source>
</evidence>
<keyword evidence="12" id="KW-1185">Reference proteome</keyword>
<organism evidence="11 12">
    <name type="scientific">Coccomyxa viridis</name>
    <dbReference type="NCBI Taxonomy" id="1274662"/>
    <lineage>
        <taxon>Eukaryota</taxon>
        <taxon>Viridiplantae</taxon>
        <taxon>Chlorophyta</taxon>
        <taxon>core chlorophytes</taxon>
        <taxon>Trebouxiophyceae</taxon>
        <taxon>Trebouxiophyceae incertae sedis</taxon>
        <taxon>Coccomyxaceae</taxon>
        <taxon>Coccomyxa</taxon>
    </lineage>
</organism>
<dbReference type="EMBL" id="CAXHTA020000002">
    <property type="protein sequence ID" value="CAL5219355.1"/>
    <property type="molecule type" value="Genomic_DNA"/>
</dbReference>
<evidence type="ECO:0000256" key="1">
    <source>
        <dbReference type="ARBA" id="ARBA00009441"/>
    </source>
</evidence>
<name>A0ABP1FHE1_9CHLO</name>
<dbReference type="PANTHER" id="PTHR11059:SF0">
    <property type="entry name" value="DNA REPAIR PROTEIN RECN"/>
    <property type="match status" value="1"/>
</dbReference>